<dbReference type="GO" id="GO:0012505">
    <property type="term" value="C:endomembrane system"/>
    <property type="evidence" value="ECO:0007669"/>
    <property type="project" value="UniProtKB-SubCell"/>
</dbReference>
<dbReference type="Proteomes" id="UP000008311">
    <property type="component" value="Unassembled WGS sequence"/>
</dbReference>
<comment type="subcellular location">
    <subcellularLocation>
        <location evidence="1">Endomembrane system</location>
        <topology evidence="1">Multi-pass membrane protein</topology>
    </subcellularLocation>
</comment>
<evidence type="ECO:0008006" key="10">
    <source>
        <dbReference type="Google" id="ProtNLM"/>
    </source>
</evidence>
<keyword evidence="2 7" id="KW-0812">Transmembrane</keyword>
<keyword evidence="5 7" id="KW-0472">Membrane</keyword>
<sequence>MGFSIRHMAITVVALGITAFTFGILAEQNKPDSGKSLNSNGVITCKYPSDPSPIYGFLSIAFLTASSVIGSYSIFHPYKGRSVPLKDLFCSTTMLVFFQIAVWVSFLAEGMLVWTTVAELVHLTNNVHRDANTKCPTAKTGLFGGAAFMALNASLFWLVCLMLADNARDDYFNEDEENHEGHYGQVLTADYDVKEQAKV</sequence>
<protein>
    <recommendedName>
        <fullName evidence="10">Fiber protein Fb34</fullName>
    </recommendedName>
</protein>
<evidence type="ECO:0000313" key="8">
    <source>
        <dbReference type="EMBL" id="EEF48696.1"/>
    </source>
</evidence>
<evidence type="ECO:0000256" key="4">
    <source>
        <dbReference type="ARBA" id="ARBA00022989"/>
    </source>
</evidence>
<name>B9RHS4_RICCO</name>
<keyword evidence="9" id="KW-1185">Reference proteome</keyword>
<dbReference type="AlphaFoldDB" id="B9RHS4"/>
<comment type="similarity">
    <text evidence="6">Belongs to the DESIGUAL family.</text>
</comment>
<keyword evidence="3" id="KW-0732">Signal</keyword>
<dbReference type="STRING" id="3988.B9RHS4"/>
<evidence type="ECO:0000256" key="5">
    <source>
        <dbReference type="ARBA" id="ARBA00023136"/>
    </source>
</evidence>
<dbReference type="Pfam" id="PF06749">
    <property type="entry name" value="DUF1218"/>
    <property type="match status" value="1"/>
</dbReference>
<dbReference type="EMBL" id="EQ973781">
    <property type="protein sequence ID" value="EEF48696.1"/>
    <property type="molecule type" value="Genomic_DNA"/>
</dbReference>
<proteinExistence type="inferred from homology"/>
<evidence type="ECO:0000256" key="6">
    <source>
        <dbReference type="ARBA" id="ARBA00029467"/>
    </source>
</evidence>
<accession>B9RHS4</accession>
<dbReference type="InterPro" id="IPR009606">
    <property type="entry name" value="DEAL/Modifying_wall_lignin1/2"/>
</dbReference>
<dbReference type="InterPro" id="IPR052222">
    <property type="entry name" value="DESIGUAL"/>
</dbReference>
<evidence type="ECO:0000313" key="9">
    <source>
        <dbReference type="Proteomes" id="UP000008311"/>
    </source>
</evidence>
<evidence type="ECO:0000256" key="2">
    <source>
        <dbReference type="ARBA" id="ARBA00022692"/>
    </source>
</evidence>
<evidence type="ECO:0000256" key="1">
    <source>
        <dbReference type="ARBA" id="ARBA00004127"/>
    </source>
</evidence>
<dbReference type="eggNOG" id="ENOG502QVU8">
    <property type="taxonomic scope" value="Eukaryota"/>
</dbReference>
<keyword evidence="4 7" id="KW-1133">Transmembrane helix</keyword>
<dbReference type="InParanoid" id="B9RHS4"/>
<gene>
    <name evidence="8" type="ORF">RCOM_1573280</name>
</gene>
<feature type="transmembrane region" description="Helical" evidence="7">
    <location>
        <begin position="142"/>
        <end position="164"/>
    </location>
</feature>
<reference evidence="9" key="1">
    <citation type="journal article" date="2010" name="Nat. Biotechnol.">
        <title>Draft genome sequence of the oilseed species Ricinus communis.</title>
        <authorList>
            <person name="Chan A.P."/>
            <person name="Crabtree J."/>
            <person name="Zhao Q."/>
            <person name="Lorenzi H."/>
            <person name="Orvis J."/>
            <person name="Puiu D."/>
            <person name="Melake-Berhan A."/>
            <person name="Jones K.M."/>
            <person name="Redman J."/>
            <person name="Chen G."/>
            <person name="Cahoon E.B."/>
            <person name="Gedil M."/>
            <person name="Stanke M."/>
            <person name="Haas B.J."/>
            <person name="Wortman J.R."/>
            <person name="Fraser-Liggett C.M."/>
            <person name="Ravel J."/>
            <person name="Rabinowicz P.D."/>
        </authorList>
    </citation>
    <scope>NUCLEOTIDE SEQUENCE [LARGE SCALE GENOMIC DNA]</scope>
    <source>
        <strain evidence="9">cv. Hale</strain>
    </source>
</reference>
<feature type="transmembrane region" description="Helical" evidence="7">
    <location>
        <begin position="87"/>
        <end position="108"/>
    </location>
</feature>
<evidence type="ECO:0000256" key="7">
    <source>
        <dbReference type="SAM" id="Phobius"/>
    </source>
</evidence>
<dbReference type="OMA" id="NNIHKDM"/>
<dbReference type="OrthoDB" id="849825at2759"/>
<organism evidence="8 9">
    <name type="scientific">Ricinus communis</name>
    <name type="common">Castor bean</name>
    <dbReference type="NCBI Taxonomy" id="3988"/>
    <lineage>
        <taxon>Eukaryota</taxon>
        <taxon>Viridiplantae</taxon>
        <taxon>Streptophyta</taxon>
        <taxon>Embryophyta</taxon>
        <taxon>Tracheophyta</taxon>
        <taxon>Spermatophyta</taxon>
        <taxon>Magnoliopsida</taxon>
        <taxon>eudicotyledons</taxon>
        <taxon>Gunneridae</taxon>
        <taxon>Pentapetalae</taxon>
        <taxon>rosids</taxon>
        <taxon>fabids</taxon>
        <taxon>Malpighiales</taxon>
        <taxon>Euphorbiaceae</taxon>
        <taxon>Acalyphoideae</taxon>
        <taxon>Acalypheae</taxon>
        <taxon>Ricinus</taxon>
    </lineage>
</organism>
<dbReference type="PANTHER" id="PTHR31769">
    <property type="entry name" value="OS07G0462200 PROTEIN-RELATED"/>
    <property type="match status" value="1"/>
</dbReference>
<feature type="transmembrane region" description="Helical" evidence="7">
    <location>
        <begin position="54"/>
        <end position="75"/>
    </location>
</feature>
<dbReference type="KEGG" id="rcu:8259934"/>
<evidence type="ECO:0000256" key="3">
    <source>
        <dbReference type="ARBA" id="ARBA00022729"/>
    </source>
</evidence>